<comment type="similarity">
    <text evidence="4">Belongs to the YTHDF family.</text>
</comment>
<dbReference type="GO" id="GO:1990247">
    <property type="term" value="F:N6-methyladenosine-containing RNA reader activity"/>
    <property type="evidence" value="ECO:0007669"/>
    <property type="project" value="UniProtKB-UniRule"/>
</dbReference>
<dbReference type="EMBL" id="CM001880">
    <property type="protein sequence ID" value="EOX99827.1"/>
    <property type="molecule type" value="Genomic_DNA"/>
</dbReference>
<accession>A0A061E5C0</accession>
<dbReference type="AlphaFoldDB" id="A0A061E5C0"/>
<organism evidence="7 8">
    <name type="scientific">Theobroma cacao</name>
    <name type="common">Cacao</name>
    <name type="synonym">Cocoa</name>
    <dbReference type="NCBI Taxonomy" id="3641"/>
    <lineage>
        <taxon>Eukaryota</taxon>
        <taxon>Viridiplantae</taxon>
        <taxon>Streptophyta</taxon>
        <taxon>Embryophyta</taxon>
        <taxon>Tracheophyta</taxon>
        <taxon>Spermatophyta</taxon>
        <taxon>Magnoliopsida</taxon>
        <taxon>eudicotyledons</taxon>
        <taxon>Gunneridae</taxon>
        <taxon>Pentapetalae</taxon>
        <taxon>rosids</taxon>
        <taxon>malvids</taxon>
        <taxon>Malvales</taxon>
        <taxon>Malvaceae</taxon>
        <taxon>Byttnerioideae</taxon>
        <taxon>Theobroma</taxon>
    </lineage>
</organism>
<dbReference type="FunFam" id="3.10.590.10:FF:000001">
    <property type="entry name" value="YTH domain family 1, isoform CRA_a"/>
    <property type="match status" value="1"/>
</dbReference>
<evidence type="ECO:0000313" key="8">
    <source>
        <dbReference type="Proteomes" id="UP000026915"/>
    </source>
</evidence>
<dbReference type="Pfam" id="PF04146">
    <property type="entry name" value="YTH"/>
    <property type="match status" value="1"/>
</dbReference>
<keyword evidence="2" id="KW-0963">Cytoplasm</keyword>
<feature type="compositionally biased region" description="Low complexity" evidence="5">
    <location>
        <begin position="304"/>
        <end position="325"/>
    </location>
</feature>
<dbReference type="CDD" id="cd21134">
    <property type="entry name" value="YTH"/>
    <property type="match status" value="1"/>
</dbReference>
<keyword evidence="8" id="KW-1185">Reference proteome</keyword>
<evidence type="ECO:0000256" key="2">
    <source>
        <dbReference type="ARBA" id="ARBA00022490"/>
    </source>
</evidence>
<dbReference type="InParanoid" id="A0A061E5C0"/>
<reference evidence="7 8" key="1">
    <citation type="journal article" date="2013" name="Genome Biol.">
        <title>The genome sequence of the most widely cultivated cacao type and its use to identify candidate genes regulating pod color.</title>
        <authorList>
            <person name="Motamayor J.C."/>
            <person name="Mockaitis K."/>
            <person name="Schmutz J."/>
            <person name="Haiminen N."/>
            <person name="Iii D.L."/>
            <person name="Cornejo O."/>
            <person name="Findley S.D."/>
            <person name="Zheng P."/>
            <person name="Utro F."/>
            <person name="Royaert S."/>
            <person name="Saski C."/>
            <person name="Jenkins J."/>
            <person name="Podicheti R."/>
            <person name="Zhao M."/>
            <person name="Scheffler B.E."/>
            <person name="Stack J.C."/>
            <person name="Feltus F.A."/>
            <person name="Mustiga G.M."/>
            <person name="Amores F."/>
            <person name="Phillips W."/>
            <person name="Marelli J.P."/>
            <person name="May G.D."/>
            <person name="Shapiro H."/>
            <person name="Ma J."/>
            <person name="Bustamante C.D."/>
            <person name="Schnell R.J."/>
            <person name="Main D."/>
            <person name="Gilbert D."/>
            <person name="Parida L."/>
            <person name="Kuhn D.N."/>
        </authorList>
    </citation>
    <scope>NUCLEOTIDE SEQUENCE [LARGE SCALE GENOMIC DNA]</scope>
    <source>
        <strain evidence="8">cv. Matina 1-6</strain>
    </source>
</reference>
<dbReference type="InterPro" id="IPR007275">
    <property type="entry name" value="YTH_domain"/>
</dbReference>
<dbReference type="PANTHER" id="PTHR12357:SF120">
    <property type="entry name" value="YTH DOMAIN-CONTAINING FAMILY PROTEIN"/>
    <property type="match status" value="1"/>
</dbReference>
<feature type="domain" description="YTH" evidence="6">
    <location>
        <begin position="405"/>
        <end position="542"/>
    </location>
</feature>
<evidence type="ECO:0000256" key="1">
    <source>
        <dbReference type="ARBA" id="ARBA00004496"/>
    </source>
</evidence>
<feature type="region of interest" description="Disordered" evidence="5">
    <location>
        <begin position="304"/>
        <end position="328"/>
    </location>
</feature>
<dbReference type="Gramene" id="EOX99827">
    <property type="protein sequence ID" value="EOX99827"/>
    <property type="gene ID" value="TCM_008783"/>
</dbReference>
<evidence type="ECO:0000256" key="4">
    <source>
        <dbReference type="RuleBase" id="RU369095"/>
    </source>
</evidence>
<evidence type="ECO:0000313" key="7">
    <source>
        <dbReference type="EMBL" id="EOX99827.1"/>
    </source>
</evidence>
<protein>
    <recommendedName>
        <fullName evidence="4">YTH domain-containing family protein</fullName>
    </recommendedName>
</protein>
<dbReference type="OMA" id="WLQDKWS"/>
<dbReference type="Gene3D" id="3.10.590.10">
    <property type="entry name" value="ph1033 like domains"/>
    <property type="match status" value="1"/>
</dbReference>
<sequence length="634" mass="69720">MTMAHQSSDRLTSADSAEALNVLVLDRNNNLANRNLLTDKDLVTVGPLRDGADQSRFMPSVVDSKTTFLSNAYSTEAQFHLEVLCLQDAADKQGSFLPYLSAEGLESGFHGIYNETASLGFHGFRHSSQMPHRPYVPVSSQLPLVGDPSWLPTTRHFPTSDSSYHQPSVPLNIPNVTSKAQFSHLEFPVNIEQQLDGKRFGLRPNYLPPSGSYGGRSNFLGNSGKHCMQYQGFDGFGAAGFCSDCSKPFIGKSSLFQTSYPAASPKRVGSLEFPSNDIGMASFLKGSFYGFVSSSGSGSISYTGSRSDQSSGCGSVSSSSLGINGQNWPSLDEAREGGNCKDFSCSCTVTLDTLSERNKGPRAFKPKSQITAKGFIVDSSKNGPTNGISNGSYNRQNFVTDYVDAKFFVIKSYSEDNIHKSIKYGVWASTPSGNKKLDTAYHEAKEKQVTSPVFLLFSVNASAQFCGVAEMVGPVDFDKSVEYWLQDKWSGQFPVKWHIIKDVPNSQFRHILLENNDNKPVTNSRDTQEVELEQGIEMLNIFKNYESHSSILDDFYFYEERQKAMQERKARRLSSMVASPDDFVGESQNFVSLPNDFVKKMSKSFAEALLVNENEKTGGATRKMLSTACGGLGR</sequence>
<dbReference type="PROSITE" id="PS50882">
    <property type="entry name" value="YTH"/>
    <property type="match status" value="1"/>
</dbReference>
<comment type="subcellular location">
    <subcellularLocation>
        <location evidence="1">Cytoplasm</location>
    </subcellularLocation>
</comment>
<proteinExistence type="inferred from homology"/>
<dbReference type="GO" id="GO:0005737">
    <property type="term" value="C:cytoplasm"/>
    <property type="evidence" value="ECO:0000318"/>
    <property type="project" value="GO_Central"/>
</dbReference>
<keyword evidence="3 4" id="KW-0694">RNA-binding</keyword>
<comment type="function">
    <text evidence="4">Specifically recognizes and binds N6-methyladenosine (m6A)-containing RNAs, and regulates mRNA stability. M6A is a modification present at internal sites of mRNAs and some non-coding RNAs and plays a role in mRNA stability and processing.</text>
</comment>
<dbReference type="HOGENOM" id="CLU_017795_4_0_1"/>
<dbReference type="InterPro" id="IPR045168">
    <property type="entry name" value="YTH_prot"/>
</dbReference>
<name>A0A061E5C0_THECC</name>
<evidence type="ECO:0000259" key="6">
    <source>
        <dbReference type="PROSITE" id="PS50882"/>
    </source>
</evidence>
<dbReference type="Proteomes" id="UP000026915">
    <property type="component" value="Chromosome 2"/>
</dbReference>
<dbReference type="STRING" id="3641.A0A061E5C0"/>
<dbReference type="eggNOG" id="KOG1901">
    <property type="taxonomic scope" value="Eukaryota"/>
</dbReference>
<dbReference type="GO" id="GO:0003729">
    <property type="term" value="F:mRNA binding"/>
    <property type="evidence" value="ECO:0000318"/>
    <property type="project" value="GO_Central"/>
</dbReference>
<gene>
    <name evidence="7" type="ORF">TCM_008783</name>
</gene>
<dbReference type="GO" id="GO:0061157">
    <property type="term" value="P:mRNA destabilization"/>
    <property type="evidence" value="ECO:0000318"/>
    <property type="project" value="GO_Central"/>
</dbReference>
<evidence type="ECO:0000256" key="3">
    <source>
        <dbReference type="ARBA" id="ARBA00022884"/>
    </source>
</evidence>
<evidence type="ECO:0000256" key="5">
    <source>
        <dbReference type="SAM" id="MobiDB-lite"/>
    </source>
</evidence>
<dbReference type="PANTHER" id="PTHR12357">
    <property type="entry name" value="YTH YT521-B HOMOLOGY DOMAIN-CONTAINING"/>
    <property type="match status" value="1"/>
</dbReference>